<dbReference type="EMBL" id="VXBL01002467">
    <property type="protein sequence ID" value="NXO50357.1"/>
    <property type="molecule type" value="Genomic_DNA"/>
</dbReference>
<name>A0A7L1SQQ0_ARAGA</name>
<dbReference type="GO" id="GO:0030246">
    <property type="term" value="F:carbohydrate binding"/>
    <property type="evidence" value="ECO:0007669"/>
    <property type="project" value="UniProtKB-KW"/>
</dbReference>
<keyword evidence="2" id="KW-0430">Lectin</keyword>
<dbReference type="GO" id="GO:0005886">
    <property type="term" value="C:plasma membrane"/>
    <property type="evidence" value="ECO:0007669"/>
    <property type="project" value="TreeGrafter"/>
</dbReference>
<dbReference type="InterPro" id="IPR001304">
    <property type="entry name" value="C-type_lectin-like"/>
</dbReference>
<dbReference type="InterPro" id="IPR016186">
    <property type="entry name" value="C-type_lectin-like/link_sf"/>
</dbReference>
<feature type="non-terminal residue" evidence="4">
    <location>
        <position position="1"/>
    </location>
</feature>
<dbReference type="InterPro" id="IPR051379">
    <property type="entry name" value="C-type_Lectin_Receptor_IMM"/>
</dbReference>
<dbReference type="InterPro" id="IPR016187">
    <property type="entry name" value="CTDL_fold"/>
</dbReference>
<dbReference type="PROSITE" id="PS50041">
    <property type="entry name" value="C_TYPE_LECTIN_2"/>
    <property type="match status" value="1"/>
</dbReference>
<proteinExistence type="predicted"/>
<dbReference type="InterPro" id="IPR033992">
    <property type="entry name" value="NKR-like_CTLD"/>
</dbReference>
<dbReference type="SUPFAM" id="SSF56436">
    <property type="entry name" value="C-type lectin-like"/>
    <property type="match status" value="1"/>
</dbReference>
<comment type="subcellular location">
    <subcellularLocation>
        <location evidence="1">Membrane</location>
        <topology evidence="1">Single-pass membrane protein</topology>
    </subcellularLocation>
</comment>
<accession>A0A7L1SQQ0</accession>
<organism evidence="4 5">
    <name type="scientific">Aramus guarauna</name>
    <name type="common">Limpkin</name>
    <name type="synonym">Scolopax guarauna</name>
    <dbReference type="NCBI Taxonomy" id="54356"/>
    <lineage>
        <taxon>Eukaryota</taxon>
        <taxon>Metazoa</taxon>
        <taxon>Chordata</taxon>
        <taxon>Craniata</taxon>
        <taxon>Vertebrata</taxon>
        <taxon>Euteleostomi</taxon>
        <taxon>Archelosauria</taxon>
        <taxon>Archosauria</taxon>
        <taxon>Dinosauria</taxon>
        <taxon>Saurischia</taxon>
        <taxon>Theropoda</taxon>
        <taxon>Coelurosauria</taxon>
        <taxon>Aves</taxon>
        <taxon>Neognathae</taxon>
        <taxon>Neoaves</taxon>
        <taxon>Gruiformes</taxon>
        <taxon>Aramidae</taxon>
        <taxon>Aramus</taxon>
    </lineage>
</organism>
<dbReference type="PANTHER" id="PTHR46746:SF3">
    <property type="entry name" value="C-TYPE LECTIN DOMAIN-CONTAINING PROTEIN-RELATED"/>
    <property type="match status" value="1"/>
</dbReference>
<sequence>GRNQTERCIFSSLMQYFCKSRQETPAACAGCKLCPQDWQLRGERCYWLSKEQRNWQQSKKECEKQESQLVVPQDNKEKEYIKNITGGGTQPLWIGLTSSHEKWRWVDNTTFDTSTFGTLQGMDGGCGTLKDAVLEVDTCDGEHKWVCQKDPFQLSP</sequence>
<reference evidence="4 5" key="1">
    <citation type="submission" date="2019-09" db="EMBL/GenBank/DDBJ databases">
        <title>Bird 10,000 Genomes (B10K) Project - Family phase.</title>
        <authorList>
            <person name="Zhang G."/>
        </authorList>
    </citation>
    <scope>NUCLEOTIDE SEQUENCE [LARGE SCALE GENOMIC DNA]</scope>
    <source>
        <strain evidence="4">B10K-DU-002-11</strain>
        <tissue evidence="4">Muscle</tissue>
    </source>
</reference>
<dbReference type="PANTHER" id="PTHR46746">
    <property type="entry name" value="KILLER CELL LECTIN-LIKE RECEPTOR SUBFAMILY F MEMBER 2"/>
    <property type="match status" value="1"/>
</dbReference>
<dbReference type="CDD" id="cd03593">
    <property type="entry name" value="CLECT_NK_receptors_like"/>
    <property type="match status" value="1"/>
</dbReference>
<evidence type="ECO:0000256" key="2">
    <source>
        <dbReference type="ARBA" id="ARBA00022734"/>
    </source>
</evidence>
<protein>
    <submittedName>
        <fullName evidence="4">CLC2L protein</fullName>
    </submittedName>
</protein>
<evidence type="ECO:0000313" key="4">
    <source>
        <dbReference type="EMBL" id="NXO50357.1"/>
    </source>
</evidence>
<keyword evidence="5" id="KW-1185">Reference proteome</keyword>
<dbReference type="Proteomes" id="UP000567570">
    <property type="component" value="Unassembled WGS sequence"/>
</dbReference>
<evidence type="ECO:0000259" key="3">
    <source>
        <dbReference type="PROSITE" id="PS50041"/>
    </source>
</evidence>
<evidence type="ECO:0000256" key="1">
    <source>
        <dbReference type="ARBA" id="ARBA00004167"/>
    </source>
</evidence>
<dbReference type="Pfam" id="PF00059">
    <property type="entry name" value="Lectin_C"/>
    <property type="match status" value="1"/>
</dbReference>
<evidence type="ECO:0000313" key="5">
    <source>
        <dbReference type="Proteomes" id="UP000567570"/>
    </source>
</evidence>
<comment type="caution">
    <text evidence="4">The sequence shown here is derived from an EMBL/GenBank/DDBJ whole genome shotgun (WGS) entry which is preliminary data.</text>
</comment>
<feature type="non-terminal residue" evidence="4">
    <location>
        <position position="156"/>
    </location>
</feature>
<dbReference type="SMART" id="SM00034">
    <property type="entry name" value="CLECT"/>
    <property type="match status" value="1"/>
</dbReference>
<gene>
    <name evidence="4" type="primary">Clec2l</name>
    <name evidence="4" type="ORF">ARAGUA_R07130</name>
</gene>
<feature type="domain" description="C-type lectin" evidence="3">
    <location>
        <begin position="41"/>
        <end position="148"/>
    </location>
</feature>
<dbReference type="Gene3D" id="3.10.100.10">
    <property type="entry name" value="Mannose-Binding Protein A, subunit A"/>
    <property type="match status" value="1"/>
</dbReference>
<dbReference type="AlphaFoldDB" id="A0A7L1SQQ0"/>